<keyword evidence="5" id="KW-0808">Transferase</keyword>
<dbReference type="GO" id="GO:0005886">
    <property type="term" value="C:plasma membrane"/>
    <property type="evidence" value="ECO:0007669"/>
    <property type="project" value="TreeGrafter"/>
</dbReference>
<dbReference type="AlphaFoldDB" id="A0A4U9RNC0"/>
<dbReference type="PANTHER" id="PTHR30627:SF1">
    <property type="entry name" value="PEPTIDOGLYCAN D,D-TRANSPEPTIDASE FTSI"/>
    <property type="match status" value="1"/>
</dbReference>
<dbReference type="PANTHER" id="PTHR30627">
    <property type="entry name" value="PEPTIDOGLYCAN D,D-TRANSPEPTIDASE"/>
    <property type="match status" value="1"/>
</dbReference>
<dbReference type="GO" id="GO:0008658">
    <property type="term" value="F:penicillin binding"/>
    <property type="evidence" value="ECO:0007669"/>
    <property type="project" value="InterPro"/>
</dbReference>
<evidence type="ECO:0000259" key="4">
    <source>
        <dbReference type="Pfam" id="PF00905"/>
    </source>
</evidence>
<proteinExistence type="predicted"/>
<keyword evidence="3" id="KW-1133">Transmembrane helix</keyword>
<name>A0A4U9RNC0_HATHI</name>
<dbReference type="InterPro" id="IPR001460">
    <property type="entry name" value="PCN-bd_Tpept"/>
</dbReference>
<comment type="subcellular location">
    <subcellularLocation>
        <location evidence="1">Membrane</location>
    </subcellularLocation>
</comment>
<keyword evidence="2 3" id="KW-0472">Membrane</keyword>
<dbReference type="EMBL" id="LR590481">
    <property type="protein sequence ID" value="VTQ90370.1"/>
    <property type="molecule type" value="Genomic_DNA"/>
</dbReference>
<dbReference type="Pfam" id="PF00905">
    <property type="entry name" value="Transpeptidase"/>
    <property type="match status" value="1"/>
</dbReference>
<reference evidence="5 6" key="1">
    <citation type="submission" date="2019-05" db="EMBL/GenBank/DDBJ databases">
        <authorList>
            <consortium name="Pathogen Informatics"/>
        </authorList>
    </citation>
    <scope>NUCLEOTIDE SEQUENCE [LARGE SCALE GENOMIC DNA]</scope>
    <source>
        <strain evidence="5 6">NCTC503</strain>
    </source>
</reference>
<protein>
    <submittedName>
        <fullName evidence="5">Peptidoglycanglycosyltransferase</fullName>
    </submittedName>
</protein>
<feature type="transmembrane region" description="Helical" evidence="3">
    <location>
        <begin position="21"/>
        <end position="41"/>
    </location>
</feature>
<keyword evidence="3" id="KW-0812">Transmembrane</keyword>
<dbReference type="Proteomes" id="UP000308489">
    <property type="component" value="Chromosome 1"/>
</dbReference>
<evidence type="ECO:0000256" key="2">
    <source>
        <dbReference type="ARBA" id="ARBA00023136"/>
    </source>
</evidence>
<organism evidence="5 6">
    <name type="scientific">Hathewaya histolytica</name>
    <name type="common">Clostridium histolyticum</name>
    <dbReference type="NCBI Taxonomy" id="1498"/>
    <lineage>
        <taxon>Bacteria</taxon>
        <taxon>Bacillati</taxon>
        <taxon>Bacillota</taxon>
        <taxon>Clostridia</taxon>
        <taxon>Eubacteriales</taxon>
        <taxon>Clostridiaceae</taxon>
        <taxon>Hathewaya</taxon>
    </lineage>
</organism>
<keyword evidence="6" id="KW-1185">Reference proteome</keyword>
<dbReference type="OrthoDB" id="2985542at2"/>
<sequence length="570" mass="65510">MLKEKKSILFFLPPRKYENRLITVSIILIMVFLFFIGRYAYIVIIEGEQLKSKANNQFYYSESIIDRNYKLLDRNGKDLISYDKKYFAVIDPSFYIRFNPDKNNDNIKKAKYILRDFNKTYNFPDELKKLDYGKKLKYEVDEETYDKLNQITSIKGFYMYSYDKSKLEKDWNILSIMDNANNYLDSSPKSSGTLEKTMFDIRKENRSDRVLVQKEVDNKLYKEVVKKEENNLNFRLTLDKDIQKVVEGVIREKGLETYKDIGVILMESSTGKILSMAQKDDKRPNINIGAASNHGYFPGSIFKIITAAAGIDKNITSINKVYKRDKNIKEYNGFNSLSLKQSIIQSSNDILYQLGEEVGFKNIYDYSKKFGLLTPMLGLQDEVSGDFEVDLNHVSRDEVRHSAIGQKIRITPLQAINIPNIIVNKGNFVRPYIIDSIVDDNNKEVKEIHTVAEKVIKNSTAKTLENTMIQVVEAENGTGRNAKVKGVKVGGKTGTSEYYEIKDGKRIKHSDGWFAGFFNLKGKNYSMVILVRDIDWMKKSSGGKEEDGGSVAAPIFKDIVEILKEKNLLK</sequence>
<dbReference type="GO" id="GO:0071555">
    <property type="term" value="P:cell wall organization"/>
    <property type="evidence" value="ECO:0007669"/>
    <property type="project" value="TreeGrafter"/>
</dbReference>
<dbReference type="InterPro" id="IPR012338">
    <property type="entry name" value="Beta-lactam/transpept-like"/>
</dbReference>
<evidence type="ECO:0000256" key="3">
    <source>
        <dbReference type="SAM" id="Phobius"/>
    </source>
</evidence>
<dbReference type="SUPFAM" id="SSF56601">
    <property type="entry name" value="beta-lactamase/transpeptidase-like"/>
    <property type="match status" value="1"/>
</dbReference>
<dbReference type="RefSeq" id="WP_138210224.1">
    <property type="nucleotide sequence ID" value="NZ_CBCRUQ010000018.1"/>
</dbReference>
<accession>A0A4U9RNC0</accession>
<dbReference type="GO" id="GO:0016740">
    <property type="term" value="F:transferase activity"/>
    <property type="evidence" value="ECO:0007669"/>
    <property type="project" value="UniProtKB-KW"/>
</dbReference>
<gene>
    <name evidence="5" type="primary">pbpA_2</name>
    <name evidence="5" type="ORF">NCTC503_01586</name>
</gene>
<dbReference type="Gene3D" id="3.40.710.10">
    <property type="entry name" value="DD-peptidase/beta-lactamase superfamily"/>
    <property type="match status" value="1"/>
</dbReference>
<dbReference type="InterPro" id="IPR050515">
    <property type="entry name" value="Beta-lactam/transpept"/>
</dbReference>
<evidence type="ECO:0000256" key="1">
    <source>
        <dbReference type="ARBA" id="ARBA00004370"/>
    </source>
</evidence>
<dbReference type="KEGG" id="hhw:NCTC503_01586"/>
<evidence type="ECO:0000313" key="6">
    <source>
        <dbReference type="Proteomes" id="UP000308489"/>
    </source>
</evidence>
<feature type="domain" description="Penicillin-binding protein transpeptidase" evidence="4">
    <location>
        <begin position="262"/>
        <end position="561"/>
    </location>
</feature>
<evidence type="ECO:0000313" key="5">
    <source>
        <dbReference type="EMBL" id="VTQ90370.1"/>
    </source>
</evidence>